<organism evidence="1 2">
    <name type="scientific">Cherax quadricarinatus</name>
    <name type="common">Australian red claw crayfish</name>
    <dbReference type="NCBI Taxonomy" id="27406"/>
    <lineage>
        <taxon>Eukaryota</taxon>
        <taxon>Metazoa</taxon>
        <taxon>Ecdysozoa</taxon>
        <taxon>Arthropoda</taxon>
        <taxon>Crustacea</taxon>
        <taxon>Multicrustacea</taxon>
        <taxon>Malacostraca</taxon>
        <taxon>Eumalacostraca</taxon>
        <taxon>Eucarida</taxon>
        <taxon>Decapoda</taxon>
        <taxon>Pleocyemata</taxon>
        <taxon>Astacidea</taxon>
        <taxon>Parastacoidea</taxon>
        <taxon>Parastacidae</taxon>
        <taxon>Cherax</taxon>
    </lineage>
</organism>
<comment type="caution">
    <text evidence="1">The sequence shown here is derived from an EMBL/GenBank/DDBJ whole genome shotgun (WGS) entry which is preliminary data.</text>
</comment>
<name>A0AAW0YSG2_CHEQU</name>
<evidence type="ECO:0000313" key="2">
    <source>
        <dbReference type="Proteomes" id="UP001445076"/>
    </source>
</evidence>
<keyword evidence="2" id="KW-1185">Reference proteome</keyword>
<proteinExistence type="predicted"/>
<dbReference type="Gene3D" id="2.60.120.650">
    <property type="entry name" value="Cupin"/>
    <property type="match status" value="1"/>
</dbReference>
<feature type="non-terminal residue" evidence="1">
    <location>
        <position position="1"/>
    </location>
</feature>
<evidence type="ECO:0000313" key="1">
    <source>
        <dbReference type="EMBL" id="KAK8754636.1"/>
    </source>
</evidence>
<accession>A0AAW0YSG2</accession>
<dbReference type="AlphaFoldDB" id="A0AAW0YSG2"/>
<evidence type="ECO:0008006" key="3">
    <source>
        <dbReference type="Google" id="ProtNLM"/>
    </source>
</evidence>
<dbReference type="PANTHER" id="PTHR12461">
    <property type="entry name" value="HYPOXIA-INDUCIBLE FACTOR 1 ALPHA INHIBITOR-RELATED"/>
    <property type="match status" value="1"/>
</dbReference>
<dbReference type="Proteomes" id="UP001445076">
    <property type="component" value="Unassembled WGS sequence"/>
</dbReference>
<dbReference type="EMBL" id="JARKIK010000001">
    <property type="protein sequence ID" value="KAK8754636.1"/>
    <property type="molecule type" value="Genomic_DNA"/>
</dbReference>
<dbReference type="PANTHER" id="PTHR12461:SF43">
    <property type="entry name" value="HSPB1-ASSOCIATED PROTEIN 1"/>
    <property type="match status" value="1"/>
</dbReference>
<sequence>SINHTRLIGPKIKHSYAGDDKMAEPLLKRICQDSHQLCEDQAKHINPLDIRKAILHDLTEPLVFRGYLSSFGCEDEYVPQWKCMEWGASDWLKIFEEKVLKFRVGTRVKENRVLSAPQWETTCLKANMTFSEFLQWSQGKRTSLTSCNQEVNCNDHWAYFDYYYMKDLEHVDQMKGAVDWSLFGFPDKEIRDSTFWMGTAGANTPCHIDTYGCNLVAQIIE</sequence>
<protein>
    <recommendedName>
        <fullName evidence="3">JmjC domain-containing protein</fullName>
    </recommendedName>
</protein>
<gene>
    <name evidence="1" type="ORF">OTU49_016964</name>
</gene>
<reference evidence="1 2" key="1">
    <citation type="journal article" date="2024" name="BMC Genomics">
        <title>Genome assembly of redclaw crayfish (Cherax quadricarinatus) provides insights into its immune adaptation and hypoxia tolerance.</title>
        <authorList>
            <person name="Liu Z."/>
            <person name="Zheng J."/>
            <person name="Li H."/>
            <person name="Fang K."/>
            <person name="Wang S."/>
            <person name="He J."/>
            <person name="Zhou D."/>
            <person name="Weng S."/>
            <person name="Chi M."/>
            <person name="Gu Z."/>
            <person name="He J."/>
            <person name="Li F."/>
            <person name="Wang M."/>
        </authorList>
    </citation>
    <scope>NUCLEOTIDE SEQUENCE [LARGE SCALE GENOMIC DNA]</scope>
    <source>
        <strain evidence="1">ZL_2023a</strain>
    </source>
</reference>
<dbReference type="SUPFAM" id="SSF51197">
    <property type="entry name" value="Clavaminate synthase-like"/>
    <property type="match status" value="1"/>
</dbReference>